<keyword evidence="3" id="KW-1185">Reference proteome</keyword>
<reference evidence="2 3" key="2">
    <citation type="journal article" date="2019" name="G3 (Bethesda)">
        <title>Hybrid Assembly of the Genome of the Entomopathogenic Nematode Steinernema carpocapsae Identifies the X-Chromosome.</title>
        <authorList>
            <person name="Serra L."/>
            <person name="Macchietto M."/>
            <person name="Macias-Munoz A."/>
            <person name="McGill C.J."/>
            <person name="Rodriguez I.M."/>
            <person name="Rodriguez B."/>
            <person name="Murad R."/>
            <person name="Mortazavi A."/>
        </authorList>
    </citation>
    <scope>NUCLEOTIDE SEQUENCE [LARGE SCALE GENOMIC DNA]</scope>
    <source>
        <strain evidence="2 3">ALL</strain>
    </source>
</reference>
<evidence type="ECO:0000313" key="2">
    <source>
        <dbReference type="EMBL" id="TKR95821.1"/>
    </source>
</evidence>
<feature type="transmembrane region" description="Helical" evidence="1">
    <location>
        <begin position="34"/>
        <end position="52"/>
    </location>
</feature>
<dbReference type="AlphaFoldDB" id="A0A4U5PHL6"/>
<comment type="caution">
    <text evidence="2">The sequence shown here is derived from an EMBL/GenBank/DDBJ whole genome shotgun (WGS) entry which is preliminary data.</text>
</comment>
<proteinExistence type="predicted"/>
<dbReference type="Proteomes" id="UP000298663">
    <property type="component" value="Unassembled WGS sequence"/>
</dbReference>
<keyword evidence="1" id="KW-1133">Transmembrane helix</keyword>
<dbReference type="EMBL" id="AZBU02000002">
    <property type="protein sequence ID" value="TKR95821.1"/>
    <property type="molecule type" value="Genomic_DNA"/>
</dbReference>
<keyword evidence="1" id="KW-0472">Membrane</keyword>
<evidence type="ECO:0000313" key="3">
    <source>
        <dbReference type="Proteomes" id="UP000298663"/>
    </source>
</evidence>
<reference evidence="2 3" key="1">
    <citation type="journal article" date="2015" name="Genome Biol.">
        <title>Comparative genomics of Steinernema reveals deeply conserved gene regulatory networks.</title>
        <authorList>
            <person name="Dillman A.R."/>
            <person name="Macchietto M."/>
            <person name="Porter C.F."/>
            <person name="Rogers A."/>
            <person name="Williams B."/>
            <person name="Antoshechkin I."/>
            <person name="Lee M.M."/>
            <person name="Goodwin Z."/>
            <person name="Lu X."/>
            <person name="Lewis E.E."/>
            <person name="Goodrich-Blair H."/>
            <person name="Stock S.P."/>
            <person name="Adams B.J."/>
            <person name="Sternberg P.W."/>
            <person name="Mortazavi A."/>
        </authorList>
    </citation>
    <scope>NUCLEOTIDE SEQUENCE [LARGE SCALE GENOMIC DNA]</scope>
    <source>
        <strain evidence="2 3">ALL</strain>
    </source>
</reference>
<sequence>MQYFMGQIFLTFFLTVAVSMSMTPFFIYSWYYPVLFSLFTMNIGHLVILVAYRCMRSVEVQPASEGTRFIPQSGSSGIRPGYYVISDE</sequence>
<gene>
    <name evidence="2" type="ORF">L596_009939</name>
</gene>
<organism evidence="2 3">
    <name type="scientific">Steinernema carpocapsae</name>
    <name type="common">Entomopathogenic nematode</name>
    <dbReference type="NCBI Taxonomy" id="34508"/>
    <lineage>
        <taxon>Eukaryota</taxon>
        <taxon>Metazoa</taxon>
        <taxon>Ecdysozoa</taxon>
        <taxon>Nematoda</taxon>
        <taxon>Chromadorea</taxon>
        <taxon>Rhabditida</taxon>
        <taxon>Tylenchina</taxon>
        <taxon>Panagrolaimomorpha</taxon>
        <taxon>Strongyloidoidea</taxon>
        <taxon>Steinernematidae</taxon>
        <taxon>Steinernema</taxon>
    </lineage>
</organism>
<protein>
    <submittedName>
        <fullName evidence="2">Uncharacterized protein</fullName>
    </submittedName>
</protein>
<feature type="transmembrane region" description="Helical" evidence="1">
    <location>
        <begin position="7"/>
        <end position="28"/>
    </location>
</feature>
<accession>A0A4U5PHL6</accession>
<keyword evidence="1" id="KW-0812">Transmembrane</keyword>
<name>A0A4U5PHL6_STECR</name>
<evidence type="ECO:0000256" key="1">
    <source>
        <dbReference type="SAM" id="Phobius"/>
    </source>
</evidence>